<feature type="region of interest" description="Disordered" evidence="9">
    <location>
        <begin position="1"/>
        <end position="29"/>
    </location>
</feature>
<dbReference type="GO" id="GO:0016020">
    <property type="term" value="C:membrane"/>
    <property type="evidence" value="ECO:0007669"/>
    <property type="project" value="UniProtKB-SubCell"/>
</dbReference>
<dbReference type="InterPro" id="IPR004813">
    <property type="entry name" value="OPT"/>
</dbReference>
<keyword evidence="5" id="KW-0571">Peptide transport</keyword>
<evidence type="ECO:0000256" key="5">
    <source>
        <dbReference type="ARBA" id="ARBA00022856"/>
    </source>
</evidence>
<dbReference type="InterPro" id="IPR004648">
    <property type="entry name" value="Oligpept_transpt"/>
</dbReference>
<evidence type="ECO:0000313" key="12">
    <source>
        <dbReference type="Proteomes" id="UP001168877"/>
    </source>
</evidence>
<comment type="subcellular location">
    <subcellularLocation>
        <location evidence="1">Membrane</location>
        <topology evidence="1">Multi-pass membrane protein</topology>
    </subcellularLocation>
</comment>
<feature type="transmembrane region" description="Helical" evidence="10">
    <location>
        <begin position="55"/>
        <end position="75"/>
    </location>
</feature>
<feature type="compositionally biased region" description="Polar residues" evidence="9">
    <location>
        <begin position="239"/>
        <end position="269"/>
    </location>
</feature>
<name>A0AA39W1S0_ACESA</name>
<organism evidence="11 12">
    <name type="scientific">Acer saccharum</name>
    <name type="common">Sugar maple</name>
    <dbReference type="NCBI Taxonomy" id="4024"/>
    <lineage>
        <taxon>Eukaryota</taxon>
        <taxon>Viridiplantae</taxon>
        <taxon>Streptophyta</taxon>
        <taxon>Embryophyta</taxon>
        <taxon>Tracheophyta</taxon>
        <taxon>Spermatophyta</taxon>
        <taxon>Magnoliopsida</taxon>
        <taxon>eudicotyledons</taxon>
        <taxon>Gunneridae</taxon>
        <taxon>Pentapetalae</taxon>
        <taxon>rosids</taxon>
        <taxon>malvids</taxon>
        <taxon>Sapindales</taxon>
        <taxon>Sapindaceae</taxon>
        <taxon>Hippocastanoideae</taxon>
        <taxon>Acereae</taxon>
        <taxon>Acer</taxon>
    </lineage>
</organism>
<sequence>MGSNGEEEVPNSKSLQKHQTSIDLDGDKEVDDSPIEEVRLTVLITDDLSLPALTFRTWVLGIISCCLLSFVNQFFGYRQNHLHIGSISAQILVLPIGKLMAATLPSKQIQVAFTKWSFSLNPGPFNLKEHVLITIFASCGARGISAVSNQNPDFLPSNQLPDQIITILVSSDFLPESTPSNQENPFPNEIDFEQLESSSLPHHTDTSAGGETSQDKNPNLGNYPAVELKVYTRRKTNDSRVQSHQRPDQSQSPRPEPDTTQQGKISVTNPLLPLTPMSKPSLPSKSMPKPVEKPVNVEQSETDLDIPIAIRKGVRSCTSHPIAKFMSYHRLSENYKAFSSSLALHEDEKRPRAGLTRLQFFLIVFTSSFAYYVVPSYLFPSLSALSLVCWIWKDSTTTQKLGSGLQGLGIGSFGLDWSTVAGFLGSPLATPFFVLANILVCILLFLYVLIPIAYWSNAYEAKRFPLFSAYTFDSTGQIYNITQMLNEKAFDLDIVDYDKYSKLYLSIIFAFIYGLSFAFLTASISHVALFDGK</sequence>
<feature type="transmembrane region" description="Helical" evidence="10">
    <location>
        <begin position="503"/>
        <end position="529"/>
    </location>
</feature>
<proteinExistence type="inferred from homology"/>
<keyword evidence="3" id="KW-0813">Transport</keyword>
<gene>
    <name evidence="11" type="ORF">LWI29_002191</name>
</gene>
<reference evidence="11" key="2">
    <citation type="submission" date="2023-06" db="EMBL/GenBank/DDBJ databases">
        <authorList>
            <person name="Swenson N.G."/>
            <person name="Wegrzyn J.L."/>
            <person name="Mcevoy S.L."/>
        </authorList>
    </citation>
    <scope>NUCLEOTIDE SEQUENCE</scope>
    <source>
        <strain evidence="11">NS2018</strain>
        <tissue evidence="11">Leaf</tissue>
    </source>
</reference>
<keyword evidence="4 10" id="KW-0812">Transmembrane</keyword>
<comment type="similarity">
    <text evidence="2">Belongs to the oligopeptide OPT transporter (TC 2.A.67.1) family.</text>
</comment>
<accession>A0AA39W1S0</accession>
<evidence type="ECO:0000256" key="10">
    <source>
        <dbReference type="SAM" id="Phobius"/>
    </source>
</evidence>
<feature type="compositionally biased region" description="Polar residues" evidence="9">
    <location>
        <begin position="199"/>
        <end position="220"/>
    </location>
</feature>
<keyword evidence="12" id="KW-1185">Reference proteome</keyword>
<reference evidence="11" key="1">
    <citation type="journal article" date="2022" name="Plant J.">
        <title>Strategies of tolerance reflected in two North American maple genomes.</title>
        <authorList>
            <person name="McEvoy S.L."/>
            <person name="Sezen U.U."/>
            <person name="Trouern-Trend A."/>
            <person name="McMahon S.M."/>
            <person name="Schaberg P.G."/>
            <person name="Yang J."/>
            <person name="Wegrzyn J.L."/>
            <person name="Swenson N.G."/>
        </authorList>
    </citation>
    <scope>NUCLEOTIDE SEQUENCE</scope>
    <source>
        <strain evidence="11">NS2018</strain>
    </source>
</reference>
<dbReference type="EMBL" id="JAUESC010000003">
    <property type="protein sequence ID" value="KAK0599083.1"/>
    <property type="molecule type" value="Genomic_DNA"/>
</dbReference>
<evidence type="ECO:0000313" key="11">
    <source>
        <dbReference type="EMBL" id="KAK0599083.1"/>
    </source>
</evidence>
<evidence type="ECO:0000256" key="4">
    <source>
        <dbReference type="ARBA" id="ARBA00022692"/>
    </source>
</evidence>
<feature type="transmembrane region" description="Helical" evidence="10">
    <location>
        <begin position="358"/>
        <end position="378"/>
    </location>
</feature>
<evidence type="ECO:0000256" key="3">
    <source>
        <dbReference type="ARBA" id="ARBA00022448"/>
    </source>
</evidence>
<protein>
    <submittedName>
        <fullName evidence="11">Uncharacterized protein</fullName>
    </submittedName>
</protein>
<dbReference type="AlphaFoldDB" id="A0AA39W1S0"/>
<keyword evidence="7 10" id="KW-1133">Transmembrane helix</keyword>
<keyword evidence="6" id="KW-0653">Protein transport</keyword>
<dbReference type="GO" id="GO:0035673">
    <property type="term" value="F:oligopeptide transmembrane transporter activity"/>
    <property type="evidence" value="ECO:0007669"/>
    <property type="project" value="InterPro"/>
</dbReference>
<evidence type="ECO:0000256" key="9">
    <source>
        <dbReference type="SAM" id="MobiDB-lite"/>
    </source>
</evidence>
<feature type="transmembrane region" description="Helical" evidence="10">
    <location>
        <begin position="432"/>
        <end position="455"/>
    </location>
</feature>
<dbReference type="PANTHER" id="PTHR22601">
    <property type="entry name" value="ISP4 LIKE PROTEIN"/>
    <property type="match status" value="1"/>
</dbReference>
<dbReference type="Pfam" id="PF03169">
    <property type="entry name" value="OPT"/>
    <property type="match status" value="2"/>
</dbReference>
<evidence type="ECO:0000256" key="2">
    <source>
        <dbReference type="ARBA" id="ARBA00005484"/>
    </source>
</evidence>
<evidence type="ECO:0000256" key="1">
    <source>
        <dbReference type="ARBA" id="ARBA00004141"/>
    </source>
</evidence>
<feature type="compositionally biased region" description="Low complexity" evidence="9">
    <location>
        <begin position="270"/>
        <end position="289"/>
    </location>
</feature>
<dbReference type="Proteomes" id="UP001168877">
    <property type="component" value="Unassembled WGS sequence"/>
</dbReference>
<dbReference type="GO" id="GO:0015031">
    <property type="term" value="P:protein transport"/>
    <property type="evidence" value="ECO:0007669"/>
    <property type="project" value="UniProtKB-KW"/>
</dbReference>
<evidence type="ECO:0000256" key="8">
    <source>
        <dbReference type="ARBA" id="ARBA00023136"/>
    </source>
</evidence>
<feature type="compositionally biased region" description="Polar residues" evidence="9">
    <location>
        <begin position="11"/>
        <end position="22"/>
    </location>
</feature>
<evidence type="ECO:0000256" key="7">
    <source>
        <dbReference type="ARBA" id="ARBA00022989"/>
    </source>
</evidence>
<comment type="caution">
    <text evidence="11">The sequence shown here is derived from an EMBL/GenBank/DDBJ whole genome shotgun (WGS) entry which is preliminary data.</text>
</comment>
<evidence type="ECO:0000256" key="6">
    <source>
        <dbReference type="ARBA" id="ARBA00022927"/>
    </source>
</evidence>
<feature type="region of interest" description="Disordered" evidence="9">
    <location>
        <begin position="199"/>
        <end position="298"/>
    </location>
</feature>
<keyword evidence="8 10" id="KW-0472">Membrane</keyword>